<keyword evidence="3 4" id="KW-0560">Oxidoreductase</keyword>
<dbReference type="InterPro" id="IPR002937">
    <property type="entry name" value="Amino_oxidase"/>
</dbReference>
<dbReference type="RefSeq" id="WP_259478351.1">
    <property type="nucleotide sequence ID" value="NZ_BAAAQY010000002.1"/>
</dbReference>
<dbReference type="Gene3D" id="3.50.50.60">
    <property type="entry name" value="FAD/NAD(P)-binding domain"/>
    <property type="match status" value="2"/>
</dbReference>
<evidence type="ECO:0000256" key="5">
    <source>
        <dbReference type="SAM" id="MobiDB-lite"/>
    </source>
</evidence>
<proteinExistence type="inferred from homology"/>
<dbReference type="PANTHER" id="PTHR43734:SF1">
    <property type="entry name" value="PHYTOENE DESATURASE"/>
    <property type="match status" value="1"/>
</dbReference>
<dbReference type="InterPro" id="IPR014105">
    <property type="entry name" value="Carotenoid/retinoid_OxRdtase"/>
</dbReference>
<dbReference type="Pfam" id="PF01593">
    <property type="entry name" value="Amino_oxidase"/>
    <property type="match status" value="1"/>
</dbReference>
<protein>
    <submittedName>
        <fullName evidence="7">Phytoene desaturase family protein</fullName>
    </submittedName>
</protein>
<dbReference type="SUPFAM" id="SSF51905">
    <property type="entry name" value="FAD/NAD(P)-binding domain"/>
    <property type="match status" value="1"/>
</dbReference>
<dbReference type="NCBIfam" id="TIGR02734">
    <property type="entry name" value="crtI_fam"/>
    <property type="match status" value="2"/>
</dbReference>
<reference evidence="7 8" key="1">
    <citation type="journal article" date="2019" name="Int. J. Syst. Evol. Microbiol.">
        <title>The Global Catalogue of Microorganisms (GCM) 10K type strain sequencing project: providing services to taxonomists for standard genome sequencing and annotation.</title>
        <authorList>
            <consortium name="The Broad Institute Genomics Platform"/>
            <consortium name="The Broad Institute Genome Sequencing Center for Infectious Disease"/>
            <person name="Wu L."/>
            <person name="Ma J."/>
        </authorList>
    </citation>
    <scope>NUCLEOTIDE SEQUENCE [LARGE SCALE GENOMIC DNA]</scope>
    <source>
        <strain evidence="7 8">JCM 16117</strain>
    </source>
</reference>
<evidence type="ECO:0000256" key="1">
    <source>
        <dbReference type="ARBA" id="ARBA00004829"/>
    </source>
</evidence>
<evidence type="ECO:0000256" key="4">
    <source>
        <dbReference type="RuleBase" id="RU362075"/>
    </source>
</evidence>
<comment type="similarity">
    <text evidence="4">Belongs to the carotenoid/retinoid oxidoreductase family.</text>
</comment>
<dbReference type="InterPro" id="IPR036188">
    <property type="entry name" value="FAD/NAD-bd_sf"/>
</dbReference>
<sequence length="597" mass="63836">MTETKRAIVIGAGISGLASAALLARAGWAVTVLEKNDAVGGRAGAWERDGFRFDTGPSWYLMPEVFDHFFKLLGTSADEQLELVKLDPGYRVYFEGEFAPVDIAASREANIDLFEALEPGSGVRMAGYLDSAQETYELAKEYFLYTTFASYTPLLAAPVLKRLPRLARLLTESLASFAGRTVNDPRLAQVLGYPAVFLGSSPYAAPSMYHLMSHLDLDQGVLYPRGGIAAVIEAIERLALGEGVEIVTGAEATRIVMAVDGGSFAAPSPEDPYDYETHAFDTGVIDRDELRRILDGEEPLDSRPSAQARDEAAEQTGQTGSTRDSSGGRRPHVGGVTYTDREGRAHSVAGDIVVSTADLWHTETALLLPELQSYPESWWEKKTPGPSALVLLLGVSGELPQLEHHTLFFAKDWKAGFEKIFGAHPAVPEPASLYVCRPSATDDGVAPAGHENLFVLVPIPADVSIGHGGVDGAGDRAVEVLGDAVIEQIGRWAGVPDLAERVVVRRSIGPADFADDLNSWRGTALGPAHTLRQSAMFRAKNVSSKVDGLYYAGGSTTPGIGLPMCLISAELVLKRLHGDTSTTALPEPLAGPRAVGD</sequence>
<evidence type="ECO:0000313" key="8">
    <source>
        <dbReference type="Proteomes" id="UP001500929"/>
    </source>
</evidence>
<feature type="domain" description="Amine oxidase" evidence="6">
    <location>
        <begin position="14"/>
        <end position="256"/>
    </location>
</feature>
<name>A0ABN3DAY4_9MICO</name>
<accession>A0ABN3DAY4</accession>
<gene>
    <name evidence="7" type="primary">crtI</name>
    <name evidence="7" type="ORF">GCM10009851_07040</name>
</gene>
<evidence type="ECO:0000256" key="3">
    <source>
        <dbReference type="ARBA" id="ARBA00023002"/>
    </source>
</evidence>
<dbReference type="PANTHER" id="PTHR43734">
    <property type="entry name" value="PHYTOENE DESATURASE"/>
    <property type="match status" value="1"/>
</dbReference>
<dbReference type="EMBL" id="BAAAQY010000002">
    <property type="protein sequence ID" value="GAA2225824.1"/>
    <property type="molecule type" value="Genomic_DNA"/>
</dbReference>
<evidence type="ECO:0000259" key="6">
    <source>
        <dbReference type="Pfam" id="PF01593"/>
    </source>
</evidence>
<feature type="compositionally biased region" description="Polar residues" evidence="5">
    <location>
        <begin position="315"/>
        <end position="325"/>
    </location>
</feature>
<comment type="pathway">
    <text evidence="1 4">Carotenoid biosynthesis.</text>
</comment>
<organism evidence="7 8">
    <name type="scientific">Herbiconiux moechotypicola</name>
    <dbReference type="NCBI Taxonomy" id="637393"/>
    <lineage>
        <taxon>Bacteria</taxon>
        <taxon>Bacillati</taxon>
        <taxon>Actinomycetota</taxon>
        <taxon>Actinomycetes</taxon>
        <taxon>Micrococcales</taxon>
        <taxon>Microbacteriaceae</taxon>
        <taxon>Herbiconiux</taxon>
    </lineage>
</organism>
<keyword evidence="2 4" id="KW-0125">Carotenoid biosynthesis</keyword>
<feature type="region of interest" description="Disordered" evidence="5">
    <location>
        <begin position="297"/>
        <end position="341"/>
    </location>
</feature>
<evidence type="ECO:0000256" key="2">
    <source>
        <dbReference type="ARBA" id="ARBA00022746"/>
    </source>
</evidence>
<comment type="caution">
    <text evidence="7">The sequence shown here is derived from an EMBL/GenBank/DDBJ whole genome shotgun (WGS) entry which is preliminary data.</text>
</comment>
<dbReference type="Proteomes" id="UP001500929">
    <property type="component" value="Unassembled WGS sequence"/>
</dbReference>
<keyword evidence="8" id="KW-1185">Reference proteome</keyword>
<evidence type="ECO:0000313" key="7">
    <source>
        <dbReference type="EMBL" id="GAA2225824.1"/>
    </source>
</evidence>